<evidence type="ECO:0000256" key="3">
    <source>
        <dbReference type="ARBA" id="ARBA00022827"/>
    </source>
</evidence>
<comment type="cofactor">
    <cofactor evidence="1">
        <name>FAD</name>
        <dbReference type="ChEBI" id="CHEBI:57692"/>
    </cofactor>
</comment>
<feature type="domain" description="FAD/NAD(P)-binding" evidence="5">
    <location>
        <begin position="2"/>
        <end position="303"/>
    </location>
</feature>
<dbReference type="PANTHER" id="PTHR43557:SF2">
    <property type="entry name" value="RIESKE DOMAIN-CONTAINING PROTEIN-RELATED"/>
    <property type="match status" value="1"/>
</dbReference>
<dbReference type="InterPro" id="IPR036188">
    <property type="entry name" value="FAD/NAD-bd_sf"/>
</dbReference>
<proteinExistence type="predicted"/>
<dbReference type="Pfam" id="PF07992">
    <property type="entry name" value="Pyr_redox_2"/>
    <property type="match status" value="1"/>
</dbReference>
<evidence type="ECO:0000256" key="4">
    <source>
        <dbReference type="ARBA" id="ARBA00023002"/>
    </source>
</evidence>
<comment type="caution">
    <text evidence="7">The sequence shown here is derived from an EMBL/GenBank/DDBJ whole genome shotgun (WGS) entry which is preliminary data.</text>
</comment>
<evidence type="ECO:0000313" key="7">
    <source>
        <dbReference type="EMBL" id="MEZ3178289.1"/>
    </source>
</evidence>
<evidence type="ECO:0000256" key="2">
    <source>
        <dbReference type="ARBA" id="ARBA00022630"/>
    </source>
</evidence>
<dbReference type="Proteomes" id="UP001567537">
    <property type="component" value="Unassembled WGS sequence"/>
</dbReference>
<keyword evidence="8" id="KW-1185">Reference proteome</keyword>
<name>A0ABV4IUE5_9ACTN</name>
<dbReference type="PRINTS" id="PR00368">
    <property type="entry name" value="FADPNR"/>
</dbReference>
<dbReference type="EMBL" id="JAHWZY010000004">
    <property type="protein sequence ID" value="MEZ3178289.1"/>
    <property type="molecule type" value="Genomic_DNA"/>
</dbReference>
<dbReference type="InterPro" id="IPR050446">
    <property type="entry name" value="FAD-oxidoreductase/Apoptosis"/>
</dbReference>
<evidence type="ECO:0000259" key="6">
    <source>
        <dbReference type="Pfam" id="PF14759"/>
    </source>
</evidence>
<dbReference type="SUPFAM" id="SSF51905">
    <property type="entry name" value="FAD/NAD(P)-binding domain"/>
    <property type="match status" value="2"/>
</dbReference>
<dbReference type="InterPro" id="IPR023753">
    <property type="entry name" value="FAD/NAD-binding_dom"/>
</dbReference>
<gene>
    <name evidence="7" type="ORF">KYY02_06075</name>
</gene>
<reference evidence="7 8" key="1">
    <citation type="journal article" date="2021" name="Res Sq">
        <title>Streptomyces Pimoensis sp. nov., Isolated From the Taklimakan Desert in Xinjiang, China.</title>
        <authorList>
            <person name="Zhang P."/>
            <person name="Luo X."/>
            <person name="Luo X."/>
            <person name="Liu Z."/>
            <person name="Xia Z."/>
            <person name="Wan C."/>
            <person name="zhang L."/>
        </authorList>
    </citation>
    <scope>NUCLEOTIDE SEQUENCE [LARGE SCALE GENOMIC DNA]</scope>
    <source>
        <strain evidence="7 8">TRM75549</strain>
    </source>
</reference>
<organism evidence="7 8">
    <name type="scientific">Streptomyces pimonensis</name>
    <dbReference type="NCBI Taxonomy" id="2860288"/>
    <lineage>
        <taxon>Bacteria</taxon>
        <taxon>Bacillati</taxon>
        <taxon>Actinomycetota</taxon>
        <taxon>Actinomycetes</taxon>
        <taxon>Kitasatosporales</taxon>
        <taxon>Streptomycetaceae</taxon>
        <taxon>Streptomyces</taxon>
    </lineage>
</organism>
<keyword evidence="4" id="KW-0560">Oxidoreductase</keyword>
<dbReference type="Gene3D" id="3.30.390.30">
    <property type="match status" value="1"/>
</dbReference>
<evidence type="ECO:0000259" key="5">
    <source>
        <dbReference type="Pfam" id="PF07992"/>
    </source>
</evidence>
<dbReference type="Gene3D" id="3.50.50.60">
    <property type="entry name" value="FAD/NAD(P)-binding domain"/>
    <property type="match status" value="2"/>
</dbReference>
<dbReference type="InterPro" id="IPR016156">
    <property type="entry name" value="FAD/NAD-linked_Rdtase_dimer_sf"/>
</dbReference>
<feature type="domain" description="Reductase C-terminal" evidence="6">
    <location>
        <begin position="325"/>
        <end position="389"/>
    </location>
</feature>
<dbReference type="Pfam" id="PF14759">
    <property type="entry name" value="Reductase_C"/>
    <property type="match status" value="1"/>
</dbReference>
<sequence>MVIVGASLAGIRAARTLRAGGFGGRLTLVGDEFHAPYDRPPLSKQVLSEDSPPDTTLPVDGDLRARWLLGRRAVGLDPRAAELVLEGGTVLPYDGLLITTGAAARGRPAGRTPPPPGVYTLRSLDDAHALRAQLTPGRRLLVVGAGFLGGEIAAAGRSRRMTVTLVEAARLPLERAVGAEAGTFVAELHREAGIDLRPLTTVEEFRTGTDGRLSGALLSDGTALAVDVAVLALGAVPATGWLRGSGLALDGGVLCDGRLRARYADGSIVPGVLAAGDVARVPQPLANGEPFSLGHWSNAVGQGITAGHNLLGTEASQTFDDVPSFWSDLHGVRIRSVGLPGTADEVRVHEMDVRARRVEISYHRAGRLVGALTVGRTAGLAAYRAELGRTPSAAA</sequence>
<evidence type="ECO:0000313" key="8">
    <source>
        <dbReference type="Proteomes" id="UP001567537"/>
    </source>
</evidence>
<keyword evidence="2" id="KW-0285">Flavoprotein</keyword>
<dbReference type="InterPro" id="IPR028202">
    <property type="entry name" value="Reductase_C"/>
</dbReference>
<protein>
    <submittedName>
        <fullName evidence="7">FAD-dependent oxidoreductase</fullName>
    </submittedName>
</protein>
<dbReference type="PANTHER" id="PTHR43557">
    <property type="entry name" value="APOPTOSIS-INDUCING FACTOR 1"/>
    <property type="match status" value="1"/>
</dbReference>
<keyword evidence="3" id="KW-0274">FAD</keyword>
<evidence type="ECO:0000256" key="1">
    <source>
        <dbReference type="ARBA" id="ARBA00001974"/>
    </source>
</evidence>
<accession>A0ABV4IUE5</accession>
<dbReference type="SUPFAM" id="SSF55424">
    <property type="entry name" value="FAD/NAD-linked reductases, dimerisation (C-terminal) domain"/>
    <property type="match status" value="1"/>
</dbReference>